<proteinExistence type="predicted"/>
<dbReference type="OrthoDB" id="8246565at2759"/>
<gene>
    <name evidence="2" type="ORF">AVEN_95094_1</name>
</gene>
<accession>A0A4Y2NWN5</accession>
<organism evidence="2 3">
    <name type="scientific">Araneus ventricosus</name>
    <name type="common">Orbweaver spider</name>
    <name type="synonym">Epeira ventricosa</name>
    <dbReference type="NCBI Taxonomy" id="182803"/>
    <lineage>
        <taxon>Eukaryota</taxon>
        <taxon>Metazoa</taxon>
        <taxon>Ecdysozoa</taxon>
        <taxon>Arthropoda</taxon>
        <taxon>Chelicerata</taxon>
        <taxon>Arachnida</taxon>
        <taxon>Araneae</taxon>
        <taxon>Araneomorphae</taxon>
        <taxon>Entelegynae</taxon>
        <taxon>Araneoidea</taxon>
        <taxon>Araneidae</taxon>
        <taxon>Araneus</taxon>
    </lineage>
</organism>
<comment type="caution">
    <text evidence="2">The sequence shown here is derived from an EMBL/GenBank/DDBJ whole genome shotgun (WGS) entry which is preliminary data.</text>
</comment>
<dbReference type="AlphaFoldDB" id="A0A4Y2NWN5"/>
<sequence>MQLIRVPLRKTLSVGGNEVAVSPNVIENLIYSPQSPAPAPSTLEAILITRGIGRQPATRADTPAYVSYGAPPTSRFIPGQPYGIYGYSSGAYTYYSPSVLSPYSYGYYGSYGSYPYGYLYKKGAPLLQIPWHVPQTEEHCMPAFRDPHIPPHPVVQRQNMELRIVSGDTGSLVVTGNRDPSSSRAHPHLSGDTGY</sequence>
<evidence type="ECO:0000313" key="2">
    <source>
        <dbReference type="EMBL" id="GBN44035.1"/>
    </source>
</evidence>
<protein>
    <submittedName>
        <fullName evidence="2">Uncharacterized protein</fullName>
    </submittedName>
</protein>
<name>A0A4Y2NWN5_ARAVE</name>
<evidence type="ECO:0000313" key="3">
    <source>
        <dbReference type="Proteomes" id="UP000499080"/>
    </source>
</evidence>
<dbReference type="Proteomes" id="UP000499080">
    <property type="component" value="Unassembled WGS sequence"/>
</dbReference>
<keyword evidence="3" id="KW-1185">Reference proteome</keyword>
<evidence type="ECO:0000256" key="1">
    <source>
        <dbReference type="SAM" id="MobiDB-lite"/>
    </source>
</evidence>
<feature type="region of interest" description="Disordered" evidence="1">
    <location>
        <begin position="172"/>
        <end position="195"/>
    </location>
</feature>
<reference evidence="2 3" key="1">
    <citation type="journal article" date="2019" name="Sci. Rep.">
        <title>Orb-weaving spider Araneus ventricosus genome elucidates the spidroin gene catalogue.</title>
        <authorList>
            <person name="Kono N."/>
            <person name="Nakamura H."/>
            <person name="Ohtoshi R."/>
            <person name="Moran D.A.P."/>
            <person name="Shinohara A."/>
            <person name="Yoshida Y."/>
            <person name="Fujiwara M."/>
            <person name="Mori M."/>
            <person name="Tomita M."/>
            <person name="Arakawa K."/>
        </authorList>
    </citation>
    <scope>NUCLEOTIDE SEQUENCE [LARGE SCALE GENOMIC DNA]</scope>
</reference>
<feature type="compositionally biased region" description="Polar residues" evidence="1">
    <location>
        <begin position="172"/>
        <end position="184"/>
    </location>
</feature>
<dbReference type="EMBL" id="BGPR01010062">
    <property type="protein sequence ID" value="GBN44035.1"/>
    <property type="molecule type" value="Genomic_DNA"/>
</dbReference>